<proteinExistence type="inferred from homology"/>
<reference evidence="9 10" key="1">
    <citation type="submission" date="2019-10" db="EMBL/GenBank/DDBJ databases">
        <title>Nocardioides novel species isolated from the excrement of Marmot.</title>
        <authorList>
            <person name="Zhang G."/>
        </authorList>
    </citation>
    <scope>NUCLEOTIDE SEQUENCE [LARGE SCALE GENOMIC DNA]</scope>
    <source>
        <strain evidence="10">zg-579</strain>
    </source>
</reference>
<dbReference type="InterPro" id="IPR036250">
    <property type="entry name" value="AcylCo_DH-like_C"/>
</dbReference>
<comment type="similarity">
    <text evidence="2">Belongs to the acyl-CoA dehydrogenase family.</text>
</comment>
<protein>
    <submittedName>
        <fullName evidence="9">Acyl-CoA dehydrogenase</fullName>
    </submittedName>
</protein>
<dbReference type="Gene3D" id="1.10.540.10">
    <property type="entry name" value="Acyl-CoA dehydrogenase/oxidase, N-terminal domain"/>
    <property type="match status" value="1"/>
</dbReference>
<dbReference type="Pfam" id="PF00441">
    <property type="entry name" value="Acyl-CoA_dh_1"/>
    <property type="match status" value="1"/>
</dbReference>
<evidence type="ECO:0000256" key="5">
    <source>
        <dbReference type="ARBA" id="ARBA00023002"/>
    </source>
</evidence>
<keyword evidence="3" id="KW-0285">Flavoprotein</keyword>
<evidence type="ECO:0000256" key="1">
    <source>
        <dbReference type="ARBA" id="ARBA00001974"/>
    </source>
</evidence>
<evidence type="ECO:0000256" key="4">
    <source>
        <dbReference type="ARBA" id="ARBA00022827"/>
    </source>
</evidence>
<dbReference type="Proteomes" id="UP000433406">
    <property type="component" value="Unassembled WGS sequence"/>
</dbReference>
<dbReference type="RefSeq" id="WP_154614852.1">
    <property type="nucleotide sequence ID" value="NZ_CP053660.1"/>
</dbReference>
<dbReference type="SUPFAM" id="SSF56645">
    <property type="entry name" value="Acyl-CoA dehydrogenase NM domain-like"/>
    <property type="match status" value="1"/>
</dbReference>
<feature type="domain" description="Acyl-CoA dehydrogenase/oxidase N-terminal" evidence="8">
    <location>
        <begin position="7"/>
        <end position="93"/>
    </location>
</feature>
<keyword evidence="10" id="KW-1185">Reference proteome</keyword>
<evidence type="ECO:0000259" key="8">
    <source>
        <dbReference type="Pfam" id="PF02771"/>
    </source>
</evidence>
<feature type="region of interest" description="Disordered" evidence="6">
    <location>
        <begin position="330"/>
        <end position="350"/>
    </location>
</feature>
<dbReference type="InterPro" id="IPR009075">
    <property type="entry name" value="AcylCo_DH/oxidase_C"/>
</dbReference>
<dbReference type="SUPFAM" id="SSF47203">
    <property type="entry name" value="Acyl-CoA dehydrogenase C-terminal domain-like"/>
    <property type="match status" value="1"/>
</dbReference>
<organism evidence="9 10">
    <name type="scientific">Nocardioides marmotae</name>
    <dbReference type="NCBI Taxonomy" id="2663857"/>
    <lineage>
        <taxon>Bacteria</taxon>
        <taxon>Bacillati</taxon>
        <taxon>Actinomycetota</taxon>
        <taxon>Actinomycetes</taxon>
        <taxon>Propionibacteriales</taxon>
        <taxon>Nocardioidaceae</taxon>
        <taxon>Nocardioides</taxon>
    </lineage>
</organism>
<dbReference type="InterPro" id="IPR013786">
    <property type="entry name" value="AcylCoA_DH/ox_N"/>
</dbReference>
<feature type="domain" description="Acyl-CoA dehydrogenase/oxidase C-terminal" evidence="7">
    <location>
        <begin position="188"/>
        <end position="320"/>
    </location>
</feature>
<evidence type="ECO:0000256" key="6">
    <source>
        <dbReference type="SAM" id="MobiDB-lite"/>
    </source>
</evidence>
<keyword evidence="4" id="KW-0274">FAD</keyword>
<keyword evidence="5" id="KW-0560">Oxidoreductase</keyword>
<evidence type="ECO:0000313" key="10">
    <source>
        <dbReference type="Proteomes" id="UP000433406"/>
    </source>
</evidence>
<dbReference type="InterPro" id="IPR009100">
    <property type="entry name" value="AcylCoA_DH/oxidase_NM_dom_sf"/>
</dbReference>
<dbReference type="AlphaFoldDB" id="A0A6I3JAV8"/>
<dbReference type="Gene3D" id="1.20.140.10">
    <property type="entry name" value="Butyryl-CoA Dehydrogenase, subunit A, domain 3"/>
    <property type="match status" value="1"/>
</dbReference>
<name>A0A6I3JAV8_9ACTN</name>
<dbReference type="PANTHER" id="PTHR43884">
    <property type="entry name" value="ACYL-COA DEHYDROGENASE"/>
    <property type="match status" value="1"/>
</dbReference>
<evidence type="ECO:0000256" key="2">
    <source>
        <dbReference type="ARBA" id="ARBA00009347"/>
    </source>
</evidence>
<feature type="compositionally biased region" description="Low complexity" evidence="6">
    <location>
        <begin position="337"/>
        <end position="350"/>
    </location>
</feature>
<gene>
    <name evidence="9" type="ORF">GGQ22_09070</name>
</gene>
<comment type="caution">
    <text evidence="9">The sequence shown here is derived from an EMBL/GenBank/DDBJ whole genome shotgun (WGS) entry which is preliminary data.</text>
</comment>
<evidence type="ECO:0000256" key="3">
    <source>
        <dbReference type="ARBA" id="ARBA00022630"/>
    </source>
</evidence>
<sequence length="350" mass="36145">MNFDLDDEQRDLAAAARDFLAGSTSPAVARAALEADDPASAELAPGRDALVASGFAAITVPEVAGGGGGSLLDLAVVAEQAGRVLAGPSLVTYARAAVLLAGDEERLAGLADGSLRVAVVDATGPVLDAASADTFLARRGEELVCGPGTVEVPAPIDPTRGLGRVRLGEDVAVIAADARLRWEHAERVGRVVLAAEDLGSAARAVELGVAYAQERHAFGRPIGSYQAVKHALVDAYVQVEQLRSLVWWAAWAADQAVDELPVAAAAAKAAAATALTTAAETLVQVHGGIGFTWEHDAHLYWRRAKVDRFLLGDDVAAYDEVARLALDQAAREDSPSAEAGARAEAAVAAR</sequence>
<dbReference type="PANTHER" id="PTHR43884:SF20">
    <property type="entry name" value="ACYL-COA DEHYDROGENASE FADE28"/>
    <property type="match status" value="1"/>
</dbReference>
<comment type="cofactor">
    <cofactor evidence="1">
        <name>FAD</name>
        <dbReference type="ChEBI" id="CHEBI:57692"/>
    </cofactor>
</comment>
<dbReference type="InterPro" id="IPR037069">
    <property type="entry name" value="AcylCoA_DH/ox_N_sf"/>
</dbReference>
<evidence type="ECO:0000313" key="9">
    <source>
        <dbReference type="EMBL" id="MTB95236.1"/>
    </source>
</evidence>
<dbReference type="GO" id="GO:0003995">
    <property type="term" value="F:acyl-CoA dehydrogenase activity"/>
    <property type="evidence" value="ECO:0007669"/>
    <property type="project" value="TreeGrafter"/>
</dbReference>
<dbReference type="GO" id="GO:0050660">
    <property type="term" value="F:flavin adenine dinucleotide binding"/>
    <property type="evidence" value="ECO:0007669"/>
    <property type="project" value="InterPro"/>
</dbReference>
<dbReference type="EMBL" id="WLCI01000008">
    <property type="protein sequence ID" value="MTB95236.1"/>
    <property type="molecule type" value="Genomic_DNA"/>
</dbReference>
<evidence type="ECO:0000259" key="7">
    <source>
        <dbReference type="Pfam" id="PF00441"/>
    </source>
</evidence>
<dbReference type="Pfam" id="PF02771">
    <property type="entry name" value="Acyl-CoA_dh_N"/>
    <property type="match status" value="1"/>
</dbReference>
<accession>A0A6I3JAV8</accession>